<reference evidence="1 2" key="1">
    <citation type="journal article" date="2020" name="ISME J.">
        <title>Uncovering the hidden diversity of litter-decomposition mechanisms in mushroom-forming fungi.</title>
        <authorList>
            <person name="Floudas D."/>
            <person name="Bentzer J."/>
            <person name="Ahren D."/>
            <person name="Johansson T."/>
            <person name="Persson P."/>
            <person name="Tunlid A."/>
        </authorList>
    </citation>
    <scope>NUCLEOTIDE SEQUENCE [LARGE SCALE GENOMIC DNA]</scope>
    <source>
        <strain evidence="1 2">CBS 406.79</strain>
    </source>
</reference>
<organism evidence="1 2">
    <name type="scientific">Collybiopsis confluens</name>
    <dbReference type="NCBI Taxonomy" id="2823264"/>
    <lineage>
        <taxon>Eukaryota</taxon>
        <taxon>Fungi</taxon>
        <taxon>Dikarya</taxon>
        <taxon>Basidiomycota</taxon>
        <taxon>Agaricomycotina</taxon>
        <taxon>Agaricomycetes</taxon>
        <taxon>Agaricomycetidae</taxon>
        <taxon>Agaricales</taxon>
        <taxon>Marasmiineae</taxon>
        <taxon>Omphalotaceae</taxon>
        <taxon>Collybiopsis</taxon>
    </lineage>
</organism>
<evidence type="ECO:0000313" key="2">
    <source>
        <dbReference type="Proteomes" id="UP000518752"/>
    </source>
</evidence>
<proteinExistence type="predicted"/>
<dbReference type="OrthoDB" id="5365701at2759"/>
<comment type="caution">
    <text evidence="1">The sequence shown here is derived from an EMBL/GenBank/DDBJ whole genome shotgun (WGS) entry which is preliminary data.</text>
</comment>
<dbReference type="EMBL" id="JAACJN010000002">
    <property type="protein sequence ID" value="KAF5393312.1"/>
    <property type="molecule type" value="Genomic_DNA"/>
</dbReference>
<name>A0A8H5I1B0_9AGAR</name>
<keyword evidence="2" id="KW-1185">Reference proteome</keyword>
<gene>
    <name evidence="1" type="ORF">D9757_000489</name>
</gene>
<sequence>MLDLRLLYYAEGARTTLLTGLPPSLHPFVPFASRMRSLTFRFRCSDTVYSFLHHISPHLPALESLELDLKIISEEHCHYPDSVFAFSTSTKLQSLKVNVDRGELLNFISFPSDQLTSFELVYEAIGRNWYFDMKADALLNMLSGFDNLIDCKINCPDRIVESSSSNSTVVILQHLRSLELHVEDQSWINPTGNYWHILSALKTPSLESLHLHHQDHEDSPAYSYFGIFLLSDFQKRSQAPISDLTLSGVPFCSRDELMTVLGNFSSVTRLSYLCGDFDIGILMDVLRCREGHEPLLPGLNYLAFDLLSESIHRINCIGDLLDSRWWPREEAESETPSSCTQRSVSRLEHIHIGKIDSYCFTSLYGFSPEVQRRIDACRKQGLRLDNCPYSLKVAKGMDCTIS</sequence>
<evidence type="ECO:0000313" key="1">
    <source>
        <dbReference type="EMBL" id="KAF5393312.1"/>
    </source>
</evidence>
<accession>A0A8H5I1B0</accession>
<dbReference type="AlphaFoldDB" id="A0A8H5I1B0"/>
<protein>
    <submittedName>
        <fullName evidence="1">Uncharacterized protein</fullName>
    </submittedName>
</protein>
<dbReference type="Proteomes" id="UP000518752">
    <property type="component" value="Unassembled WGS sequence"/>
</dbReference>